<feature type="region of interest" description="Disordered" evidence="7">
    <location>
        <begin position="439"/>
        <end position="503"/>
    </location>
</feature>
<name>A0A072TJQ0_MEDTR</name>
<evidence type="ECO:0000256" key="4">
    <source>
        <dbReference type="ARBA" id="ARBA00023015"/>
    </source>
</evidence>
<feature type="compositionally biased region" description="Acidic residues" evidence="7">
    <location>
        <begin position="234"/>
        <end position="243"/>
    </location>
</feature>
<evidence type="ECO:0000256" key="7">
    <source>
        <dbReference type="SAM" id="MobiDB-lite"/>
    </source>
</evidence>
<dbReference type="InterPro" id="IPR013083">
    <property type="entry name" value="Znf_RING/FYVE/PHD"/>
</dbReference>
<dbReference type="SMART" id="SM00249">
    <property type="entry name" value="PHD"/>
    <property type="match status" value="1"/>
</dbReference>
<dbReference type="SUPFAM" id="SSF57903">
    <property type="entry name" value="FYVE/PHD zinc finger"/>
    <property type="match status" value="1"/>
</dbReference>
<feature type="region of interest" description="Disordered" evidence="7">
    <location>
        <begin position="229"/>
        <end position="253"/>
    </location>
</feature>
<evidence type="ECO:0000256" key="2">
    <source>
        <dbReference type="ARBA" id="ARBA00022771"/>
    </source>
</evidence>
<evidence type="ECO:0000313" key="9">
    <source>
        <dbReference type="EMBL" id="KEH17764.1"/>
    </source>
</evidence>
<evidence type="ECO:0000313" key="11">
    <source>
        <dbReference type="Proteomes" id="UP000002051"/>
    </source>
</evidence>
<dbReference type="InterPro" id="IPR019787">
    <property type="entry name" value="Znf_PHD-finger"/>
</dbReference>
<reference evidence="9 11" key="2">
    <citation type="journal article" date="2014" name="BMC Genomics">
        <title>An improved genome release (version Mt4.0) for the model legume Medicago truncatula.</title>
        <authorList>
            <person name="Tang H."/>
            <person name="Krishnakumar V."/>
            <person name="Bidwell S."/>
            <person name="Rosen B."/>
            <person name="Chan A."/>
            <person name="Zhou S."/>
            <person name="Gentzbittel L."/>
            <person name="Childs K.L."/>
            <person name="Yandell M."/>
            <person name="Gundlach H."/>
            <person name="Mayer K.F."/>
            <person name="Schwartz D.C."/>
            <person name="Town C.D."/>
        </authorList>
    </citation>
    <scope>GENOME REANNOTATION</scope>
    <source>
        <strain evidence="9">A17</strain>
        <strain evidence="10 11">cv. Jemalong A17</strain>
    </source>
</reference>
<protein>
    <submittedName>
        <fullName evidence="9">RING/FYVE/PHD zinc finger protein, putative</fullName>
    </submittedName>
</protein>
<sequence length="1418" mass="155443">MIQNTDMRLESGTCNVCSAPCSCCMHLNQALMESKAEEYSDENCRLVEDTRYPADEGDGSYVRGRTCERLKHSDSETSNMPSIFSSHDSLSENTESKQIISEKCQDSKCLEGLDDSICCISGASNANLVSCSNQITSDKINISSSSASVSLCVPQGSGIAQSVDMLGSSEILSSKYADIPEKLSECCMENVDSSLTKDREPIIVSGEKSLPDKGEFVSGTAEVSQKMYPKSEADADNDVSVAEDGDHKCSAPDGLHEKAEEQDEVLGISVPQPEDESDESDFVEHDVKVCDICGDSGRENLLAICSRCSDGAEHTYCMREMLEKVPEGDWFCEECQYAEETANQRLEGKSGHKVSSTSQITGKRSSEIMELVAAAKRRALESRTGSPKASSPRRLVPLSRESSFKSLDNGKEKPVQTSRRMGTLLKSCSFNNFSSKSRVKLDDDVPQKQKGGGEHVSKNTETPIRTIGKPMSFKSSNLGRATESKVKMLSPKSGTAQDLKGSSLAKESGVFDRKSLSRIDRPVVCSTMASSVISTHNQKLTPRGETVKPLAINCNRDFKVNHDGKSSSLSKSVNNISNKSSEPQVISEKMSTSVDDTQLDGLPRLQETENQVDKTKDSYTHRVRSDTDASKSPFCHKCKDFGHATECCTVSVAQEFGTDGSLNAVSSPKESHTSNRLKAAIQEALLKRPEIHKKKNLNDQTDQFPPSGTILKCKVSSQDQVEVSASNTLKNSISVVEINARQEMLGNSTSETSKCLSGNDLKQLKTDFCSQLKKSDSGIPASEKPVLRDLPYHASANSSVTSEKSAIPEYKYIWQGVFEVNGSGMSPDLYNGIQAHLSSCASPKVLDVVDKFLPEISLHEVSRLSTWPSHFHQCGAKEDNIALYFFAKDIESYERHYKGLLDHMIRHDLALKGFFDGVELLIFASNQLPENSQRWNMLFFLWGIFRGRRINHSDSAKDIALPSLNVAVSNEKDFPTAVMTLSDTRCSPVRIDEESIACGDIFSELPATSVDQGHIMLSRDFDIKETIFDQTHLGSQVNFDRQDSRISAKSSSRISTNGIQPCPEMNSTGSSLKQKGSLSEHGLHRGSKPLEEVGIIVRAMTVETKANCGISVKQENSVSSRIPHVDNQEVLTANSTRKDKISERTNNNENHRRPKRKEREDGLNINVEATFQGDLAIEAVSCRLPNVIKVEHIDHSDTVMDASAAGCQEMPRNKIDGKLEDTDSSSKLQSGFSGIYGCYSSVARDSLNGSSASLVNDFGSAYSVEDKGCKEACDEKIIHEDLGTTEKTFFPIDTHNTNDSRLVLDSMSLKGPHWSGDQFEVGIPRLELALGGEMEQSLEGTRPFFAGIADKKSNQEKTPDCLEAEQEDGDSVAASLSLSLSFPSSNKEPTKHASKDEHLPDVHHMNSSLHLFGRFTDK</sequence>
<reference evidence="10" key="3">
    <citation type="submission" date="2015-06" db="UniProtKB">
        <authorList>
            <consortium name="EnsemblPlants"/>
        </authorList>
    </citation>
    <scope>IDENTIFICATION</scope>
    <source>
        <strain evidence="10">cv. Jemalong A17</strain>
    </source>
</reference>
<evidence type="ECO:0000259" key="8">
    <source>
        <dbReference type="PROSITE" id="PS50016"/>
    </source>
</evidence>
<dbReference type="EMBL" id="KL402726">
    <property type="protein sequence ID" value="KEH17764.1"/>
    <property type="molecule type" value="Genomic_DNA"/>
</dbReference>
<feature type="region of interest" description="Disordered" evidence="7">
    <location>
        <begin position="1125"/>
        <end position="1161"/>
    </location>
</feature>
<feature type="compositionally biased region" description="Low complexity" evidence="7">
    <location>
        <begin position="1375"/>
        <end position="1385"/>
    </location>
</feature>
<feature type="domain" description="PHD-type" evidence="8">
    <location>
        <begin position="287"/>
        <end position="338"/>
    </location>
</feature>
<gene>
    <name evidence="10" type="primary">25479298</name>
    <name evidence="9" type="ORF">MTR_0001s0570</name>
</gene>
<organism evidence="9 11">
    <name type="scientific">Medicago truncatula</name>
    <name type="common">Barrel medic</name>
    <name type="synonym">Medicago tribuloides</name>
    <dbReference type="NCBI Taxonomy" id="3880"/>
    <lineage>
        <taxon>Eukaryota</taxon>
        <taxon>Viridiplantae</taxon>
        <taxon>Streptophyta</taxon>
        <taxon>Embryophyta</taxon>
        <taxon>Tracheophyta</taxon>
        <taxon>Spermatophyta</taxon>
        <taxon>Magnoliopsida</taxon>
        <taxon>eudicotyledons</taxon>
        <taxon>Gunneridae</taxon>
        <taxon>Pentapetalae</taxon>
        <taxon>rosids</taxon>
        <taxon>fabids</taxon>
        <taxon>Fabales</taxon>
        <taxon>Fabaceae</taxon>
        <taxon>Papilionoideae</taxon>
        <taxon>50 kb inversion clade</taxon>
        <taxon>NPAAA clade</taxon>
        <taxon>Hologalegina</taxon>
        <taxon>IRL clade</taxon>
        <taxon>Trifolieae</taxon>
        <taxon>Medicago</taxon>
    </lineage>
</organism>
<dbReference type="PANTHER" id="PTHR33304">
    <property type="match status" value="1"/>
</dbReference>
<feature type="region of interest" description="Disordered" evidence="7">
    <location>
        <begin position="378"/>
        <end position="421"/>
    </location>
</feature>
<evidence type="ECO:0000256" key="3">
    <source>
        <dbReference type="ARBA" id="ARBA00022833"/>
    </source>
</evidence>
<dbReference type="PROSITE" id="PS50016">
    <property type="entry name" value="ZF_PHD_2"/>
    <property type="match status" value="1"/>
</dbReference>
<evidence type="ECO:0000256" key="6">
    <source>
        <dbReference type="PROSITE-ProRule" id="PRU00146"/>
    </source>
</evidence>
<feature type="compositionally biased region" description="Basic and acidic residues" evidence="7">
    <location>
        <begin position="439"/>
        <end position="458"/>
    </location>
</feature>
<feature type="compositionally biased region" description="Basic and acidic residues" evidence="7">
    <location>
        <begin position="611"/>
        <end position="626"/>
    </location>
</feature>
<dbReference type="GO" id="GO:0008270">
    <property type="term" value="F:zinc ion binding"/>
    <property type="evidence" value="ECO:0007669"/>
    <property type="project" value="UniProtKB-KW"/>
</dbReference>
<reference evidence="9 11" key="1">
    <citation type="journal article" date="2011" name="Nature">
        <title>The Medicago genome provides insight into the evolution of rhizobial symbioses.</title>
        <authorList>
            <person name="Young N.D."/>
            <person name="Debelle F."/>
            <person name="Oldroyd G.E."/>
            <person name="Geurts R."/>
            <person name="Cannon S.B."/>
            <person name="Udvardi M.K."/>
            <person name="Benedito V.A."/>
            <person name="Mayer K.F."/>
            <person name="Gouzy J."/>
            <person name="Schoof H."/>
            <person name="Van de Peer Y."/>
            <person name="Proost S."/>
            <person name="Cook D.R."/>
            <person name="Meyers B.C."/>
            <person name="Spannagl M."/>
            <person name="Cheung F."/>
            <person name="De Mita S."/>
            <person name="Krishnakumar V."/>
            <person name="Gundlach H."/>
            <person name="Zhou S."/>
            <person name="Mudge J."/>
            <person name="Bharti A.K."/>
            <person name="Murray J.D."/>
            <person name="Naoumkina M.A."/>
            <person name="Rosen B."/>
            <person name="Silverstein K.A."/>
            <person name="Tang H."/>
            <person name="Rombauts S."/>
            <person name="Zhao P.X."/>
            <person name="Zhou P."/>
            <person name="Barbe V."/>
            <person name="Bardou P."/>
            <person name="Bechner M."/>
            <person name="Bellec A."/>
            <person name="Berger A."/>
            <person name="Berges H."/>
            <person name="Bidwell S."/>
            <person name="Bisseling T."/>
            <person name="Choisne N."/>
            <person name="Couloux A."/>
            <person name="Denny R."/>
            <person name="Deshpande S."/>
            <person name="Dai X."/>
            <person name="Doyle J.J."/>
            <person name="Dudez A.M."/>
            <person name="Farmer A.D."/>
            <person name="Fouteau S."/>
            <person name="Franken C."/>
            <person name="Gibelin C."/>
            <person name="Gish J."/>
            <person name="Goldstein S."/>
            <person name="Gonzalez A.J."/>
            <person name="Green P.J."/>
            <person name="Hallab A."/>
            <person name="Hartog M."/>
            <person name="Hua A."/>
            <person name="Humphray S.J."/>
            <person name="Jeong D.H."/>
            <person name="Jing Y."/>
            <person name="Jocker A."/>
            <person name="Kenton S.M."/>
            <person name="Kim D.J."/>
            <person name="Klee K."/>
            <person name="Lai H."/>
            <person name="Lang C."/>
            <person name="Lin S."/>
            <person name="Macmil S.L."/>
            <person name="Magdelenat G."/>
            <person name="Matthews L."/>
            <person name="McCorrison J."/>
            <person name="Monaghan E.L."/>
            <person name="Mun J.H."/>
            <person name="Najar F.Z."/>
            <person name="Nicholson C."/>
            <person name="Noirot C."/>
            <person name="O'Bleness M."/>
            <person name="Paule C.R."/>
            <person name="Poulain J."/>
            <person name="Prion F."/>
            <person name="Qin B."/>
            <person name="Qu C."/>
            <person name="Retzel E.F."/>
            <person name="Riddle C."/>
            <person name="Sallet E."/>
            <person name="Samain S."/>
            <person name="Samson N."/>
            <person name="Sanders I."/>
            <person name="Saurat O."/>
            <person name="Scarpelli C."/>
            <person name="Schiex T."/>
            <person name="Segurens B."/>
            <person name="Severin A.J."/>
            <person name="Sherrier D.J."/>
            <person name="Shi R."/>
            <person name="Sims S."/>
            <person name="Singer S.R."/>
            <person name="Sinharoy S."/>
            <person name="Sterck L."/>
            <person name="Viollet A."/>
            <person name="Wang B.B."/>
            <person name="Wang K."/>
            <person name="Wang M."/>
            <person name="Wang X."/>
            <person name="Warfsmann J."/>
            <person name="Weissenbach J."/>
            <person name="White D.D."/>
            <person name="White J.D."/>
            <person name="Wiley G.B."/>
            <person name="Wincker P."/>
            <person name="Xing Y."/>
            <person name="Yang L."/>
            <person name="Yao Z."/>
            <person name="Ying F."/>
            <person name="Zhai J."/>
            <person name="Zhou L."/>
            <person name="Zuber A."/>
            <person name="Denarie J."/>
            <person name="Dixon R.A."/>
            <person name="May G.D."/>
            <person name="Schwartz D.C."/>
            <person name="Rogers J."/>
            <person name="Quetier F."/>
            <person name="Town C.D."/>
            <person name="Roe B.A."/>
        </authorList>
    </citation>
    <scope>NUCLEOTIDE SEQUENCE [LARGE SCALE GENOMIC DNA]</scope>
    <source>
        <strain evidence="9">A17</strain>
        <strain evidence="10 11">cv. Jemalong A17</strain>
    </source>
</reference>
<dbReference type="GO" id="GO:0140566">
    <property type="term" value="F:histone reader activity"/>
    <property type="evidence" value="ECO:0007669"/>
    <property type="project" value="InterPro"/>
</dbReference>
<keyword evidence="1" id="KW-0479">Metal-binding</keyword>
<dbReference type="KEGG" id="mtr:25479298"/>
<keyword evidence="11" id="KW-1185">Reference proteome</keyword>
<dbReference type="InterPro" id="IPR056280">
    <property type="entry name" value="AIPP2-like_SPOC"/>
</dbReference>
<keyword evidence="4" id="KW-0805">Transcription regulation</keyword>
<evidence type="ECO:0000256" key="1">
    <source>
        <dbReference type="ARBA" id="ARBA00022723"/>
    </source>
</evidence>
<keyword evidence="2 6" id="KW-0863">Zinc-finger</keyword>
<evidence type="ECO:0000256" key="5">
    <source>
        <dbReference type="ARBA" id="ARBA00023163"/>
    </source>
</evidence>
<keyword evidence="5" id="KW-0804">Transcription</keyword>
<dbReference type="Proteomes" id="UP000002051">
    <property type="component" value="Unassembled WGS sequence"/>
</dbReference>
<dbReference type="Gene3D" id="3.30.40.10">
    <property type="entry name" value="Zinc/RING finger domain, C3HC4 (zinc finger)"/>
    <property type="match status" value="1"/>
</dbReference>
<dbReference type="EnsemblPlants" id="KEH17764">
    <property type="protein sequence ID" value="KEH17764"/>
    <property type="gene ID" value="MTR_0001s0570"/>
</dbReference>
<feature type="region of interest" description="Disordered" evidence="7">
    <location>
        <begin position="1355"/>
        <end position="1402"/>
    </location>
</feature>
<feature type="region of interest" description="Disordered" evidence="7">
    <location>
        <begin position="563"/>
        <end position="626"/>
    </location>
</feature>
<dbReference type="InterPro" id="IPR001965">
    <property type="entry name" value="Znf_PHD"/>
</dbReference>
<feature type="compositionally biased region" description="Basic and acidic residues" evidence="7">
    <location>
        <begin position="244"/>
        <end position="253"/>
    </location>
</feature>
<feature type="compositionally biased region" description="Basic and acidic residues" evidence="7">
    <location>
        <begin position="1388"/>
        <end position="1402"/>
    </location>
</feature>
<dbReference type="Pfam" id="PF00628">
    <property type="entry name" value="PHD"/>
    <property type="match status" value="1"/>
</dbReference>
<dbReference type="InterPro" id="IPR049914">
    <property type="entry name" value="PHD1-3/5-6"/>
</dbReference>
<dbReference type="InterPro" id="IPR011011">
    <property type="entry name" value="Znf_FYVE_PHD"/>
</dbReference>
<dbReference type="GO" id="GO:0034244">
    <property type="term" value="P:negative regulation of transcription elongation by RNA polymerase II"/>
    <property type="evidence" value="ECO:0007669"/>
    <property type="project" value="InterPro"/>
</dbReference>
<dbReference type="Pfam" id="PF23121">
    <property type="entry name" value="SPOC_AIPP2"/>
    <property type="match status" value="1"/>
</dbReference>
<keyword evidence="3" id="KW-0862">Zinc</keyword>
<feature type="compositionally biased region" description="Polar residues" evidence="7">
    <location>
        <begin position="1065"/>
        <end position="1077"/>
    </location>
</feature>
<accession>A0A072TJQ0</accession>
<feature type="region of interest" description="Disordered" evidence="7">
    <location>
        <begin position="1048"/>
        <end position="1085"/>
    </location>
</feature>
<dbReference type="OrthoDB" id="787137at2759"/>
<proteinExistence type="predicted"/>
<feature type="compositionally biased region" description="Low complexity" evidence="7">
    <location>
        <begin position="566"/>
        <end position="581"/>
    </location>
</feature>
<dbReference type="PANTHER" id="PTHR33304:SF9">
    <property type="entry name" value="RING_FYVE_PHD ZINC FINGER SUPERFAMILY PROTEIN"/>
    <property type="match status" value="1"/>
</dbReference>
<evidence type="ECO:0000313" key="10">
    <source>
        <dbReference type="EnsemblPlants" id="KEH17764"/>
    </source>
</evidence>
<dbReference type="STRING" id="3880.A0A072TJQ0"/>